<organism evidence="1 2">
    <name type="scientific">Ensete ventricosum</name>
    <name type="common">Abyssinian banana</name>
    <name type="synonym">Musa ensete</name>
    <dbReference type="NCBI Taxonomy" id="4639"/>
    <lineage>
        <taxon>Eukaryota</taxon>
        <taxon>Viridiplantae</taxon>
        <taxon>Streptophyta</taxon>
        <taxon>Embryophyta</taxon>
        <taxon>Tracheophyta</taxon>
        <taxon>Spermatophyta</taxon>
        <taxon>Magnoliopsida</taxon>
        <taxon>Liliopsida</taxon>
        <taxon>Zingiberales</taxon>
        <taxon>Musaceae</taxon>
        <taxon>Ensete</taxon>
    </lineage>
</organism>
<evidence type="ECO:0000313" key="2">
    <source>
        <dbReference type="Proteomes" id="UP000287651"/>
    </source>
</evidence>
<proteinExistence type="predicted"/>
<protein>
    <submittedName>
        <fullName evidence="1">Uncharacterized protein</fullName>
    </submittedName>
</protein>
<accession>A0A427AW19</accession>
<gene>
    <name evidence="1" type="ORF">B296_00004312</name>
</gene>
<reference evidence="1 2" key="1">
    <citation type="journal article" date="2014" name="Agronomy (Basel)">
        <title>A Draft Genome Sequence for Ensete ventricosum, the Drought-Tolerant Tree Against Hunger.</title>
        <authorList>
            <person name="Harrison J."/>
            <person name="Moore K.A."/>
            <person name="Paszkiewicz K."/>
            <person name="Jones T."/>
            <person name="Grant M."/>
            <person name="Ambacheew D."/>
            <person name="Muzemil S."/>
            <person name="Studholme D.J."/>
        </authorList>
    </citation>
    <scope>NUCLEOTIDE SEQUENCE [LARGE SCALE GENOMIC DNA]</scope>
</reference>
<evidence type="ECO:0000313" key="1">
    <source>
        <dbReference type="EMBL" id="RRT80459.1"/>
    </source>
</evidence>
<comment type="caution">
    <text evidence="1">The sequence shown here is derived from an EMBL/GenBank/DDBJ whole genome shotgun (WGS) entry which is preliminary data.</text>
</comment>
<dbReference type="Proteomes" id="UP000287651">
    <property type="component" value="Unassembled WGS sequence"/>
</dbReference>
<sequence length="166" mass="18715">MLNPDILISRRVLRLLQDLAVNLIVARSSETNSFKEIGSRGDLRAKGSKESKQFGIEKPARFFTFLALSKFTSPSVSLEFGLTFTTLIRQYYRTIWSTTFRLDKVLKSSLLTISFWAKSGCSFSAVMLFLVVPVVVNPLDSLWWEHGGEPAKLSIGLMELNLVCFN</sequence>
<dbReference type="EMBL" id="AMZH03001136">
    <property type="protein sequence ID" value="RRT80459.1"/>
    <property type="molecule type" value="Genomic_DNA"/>
</dbReference>
<dbReference type="AlphaFoldDB" id="A0A427AW19"/>
<name>A0A427AW19_ENSVE</name>